<name>A0A7C9CRY6_OPUST</name>
<dbReference type="EMBL" id="GISG01039894">
    <property type="protein sequence ID" value="MBA4622702.1"/>
    <property type="molecule type" value="Transcribed_RNA"/>
</dbReference>
<reference evidence="2" key="1">
    <citation type="journal article" date="2013" name="J. Plant Res.">
        <title>Effect of fungi and light on seed germination of three Opuntia species from semiarid lands of central Mexico.</title>
        <authorList>
            <person name="Delgado-Sanchez P."/>
            <person name="Jimenez-Bremont J.F."/>
            <person name="Guerrero-Gonzalez Mde L."/>
            <person name="Flores J."/>
        </authorList>
    </citation>
    <scope>NUCLEOTIDE SEQUENCE</scope>
    <source>
        <tissue evidence="2">Cladode</tissue>
    </source>
</reference>
<feature type="compositionally biased region" description="Polar residues" evidence="1">
    <location>
        <begin position="47"/>
        <end position="77"/>
    </location>
</feature>
<feature type="region of interest" description="Disordered" evidence="1">
    <location>
        <begin position="47"/>
        <end position="88"/>
    </location>
</feature>
<sequence length="127" mass="14141">MYTKYVRTFINDIHTEPNEEIIIHRTCHLLPLKHSINGVLLNSPGQLKNRNNFRNPSQLDLVSNNDSKARPSSSSYGPKQVLPHGLPVHDPPLGIHNLSVHHIVGGKPEFSHHIPIPTPAEVAPHSN</sequence>
<dbReference type="AlphaFoldDB" id="A0A7C9CRY6"/>
<evidence type="ECO:0000313" key="2">
    <source>
        <dbReference type="EMBL" id="MBA4622703.1"/>
    </source>
</evidence>
<organism evidence="2">
    <name type="scientific">Opuntia streptacantha</name>
    <name type="common">Prickly pear cactus</name>
    <name type="synonym">Opuntia cardona</name>
    <dbReference type="NCBI Taxonomy" id="393608"/>
    <lineage>
        <taxon>Eukaryota</taxon>
        <taxon>Viridiplantae</taxon>
        <taxon>Streptophyta</taxon>
        <taxon>Embryophyta</taxon>
        <taxon>Tracheophyta</taxon>
        <taxon>Spermatophyta</taxon>
        <taxon>Magnoliopsida</taxon>
        <taxon>eudicotyledons</taxon>
        <taxon>Gunneridae</taxon>
        <taxon>Pentapetalae</taxon>
        <taxon>Caryophyllales</taxon>
        <taxon>Cactineae</taxon>
        <taxon>Cactaceae</taxon>
        <taxon>Opuntioideae</taxon>
        <taxon>Opuntia</taxon>
    </lineage>
</organism>
<evidence type="ECO:0000256" key="1">
    <source>
        <dbReference type="SAM" id="MobiDB-lite"/>
    </source>
</evidence>
<proteinExistence type="predicted"/>
<accession>A0A7C9CRY6</accession>
<protein>
    <submittedName>
        <fullName evidence="2">Uncharacterized protein</fullName>
    </submittedName>
</protein>
<dbReference type="EMBL" id="GISG01039895">
    <property type="protein sequence ID" value="MBA4622703.1"/>
    <property type="molecule type" value="Transcribed_RNA"/>
</dbReference>
<reference evidence="2" key="2">
    <citation type="submission" date="2020-07" db="EMBL/GenBank/DDBJ databases">
        <authorList>
            <person name="Vera ALvarez R."/>
            <person name="Arias-Moreno D.M."/>
            <person name="Jimenez-Jacinto V."/>
            <person name="Jimenez-Bremont J.F."/>
            <person name="Swaminathan K."/>
            <person name="Moose S.P."/>
            <person name="Guerrero-Gonzalez M.L."/>
            <person name="Marino-Ramirez L."/>
            <person name="Landsman D."/>
            <person name="Rodriguez-Kessler M."/>
            <person name="Delgado-Sanchez P."/>
        </authorList>
    </citation>
    <scope>NUCLEOTIDE SEQUENCE</scope>
    <source>
        <tissue evidence="2">Cladode</tissue>
    </source>
</reference>